<feature type="region of interest" description="Disordered" evidence="2">
    <location>
        <begin position="2688"/>
        <end position="2713"/>
    </location>
</feature>
<evidence type="ECO:0000256" key="2">
    <source>
        <dbReference type="SAM" id="MobiDB-lite"/>
    </source>
</evidence>
<dbReference type="GO" id="GO:0031267">
    <property type="term" value="F:small GTPase binding"/>
    <property type="evidence" value="ECO:0007669"/>
    <property type="project" value="TreeGrafter"/>
</dbReference>
<evidence type="ECO:0000313" key="5">
    <source>
        <dbReference type="EMBL" id="GFR97385.1"/>
    </source>
</evidence>
<feature type="compositionally biased region" description="Polar residues" evidence="2">
    <location>
        <begin position="592"/>
        <end position="602"/>
    </location>
</feature>
<feature type="compositionally biased region" description="Polar residues" evidence="2">
    <location>
        <begin position="2580"/>
        <end position="2589"/>
    </location>
</feature>
<dbReference type="EMBL" id="BMAT01012698">
    <property type="protein sequence ID" value="GFR97385.1"/>
    <property type="molecule type" value="Genomic_DNA"/>
</dbReference>
<feature type="region of interest" description="Disordered" evidence="2">
    <location>
        <begin position="1533"/>
        <end position="1563"/>
    </location>
</feature>
<dbReference type="PROSITE" id="PS50003">
    <property type="entry name" value="PH_DOMAIN"/>
    <property type="match status" value="1"/>
</dbReference>
<dbReference type="PANTHER" id="PTHR45924">
    <property type="entry name" value="FI17866P1"/>
    <property type="match status" value="1"/>
</dbReference>
<dbReference type="InterPro" id="IPR055251">
    <property type="entry name" value="SOS1_NGEF_PH"/>
</dbReference>
<feature type="domain" description="PH" evidence="3">
    <location>
        <begin position="1060"/>
        <end position="1160"/>
    </location>
</feature>
<dbReference type="CDD" id="cd00160">
    <property type="entry name" value="RhoGEF"/>
    <property type="match status" value="1"/>
</dbReference>
<accession>A0AAV4HL12</accession>
<feature type="compositionally biased region" description="Basic and acidic residues" evidence="2">
    <location>
        <begin position="1647"/>
        <end position="1656"/>
    </location>
</feature>
<feature type="compositionally biased region" description="Basic and acidic residues" evidence="2">
    <location>
        <begin position="272"/>
        <end position="284"/>
    </location>
</feature>
<dbReference type="Gene3D" id="1.20.900.10">
    <property type="entry name" value="Dbl homology (DH) domain"/>
    <property type="match status" value="1"/>
</dbReference>
<feature type="compositionally biased region" description="Low complexity" evidence="2">
    <location>
        <begin position="1469"/>
        <end position="1480"/>
    </location>
</feature>
<feature type="compositionally biased region" description="Low complexity" evidence="2">
    <location>
        <begin position="993"/>
        <end position="1015"/>
    </location>
</feature>
<feature type="region of interest" description="Disordered" evidence="2">
    <location>
        <begin position="177"/>
        <end position="305"/>
    </location>
</feature>
<evidence type="ECO:0000256" key="1">
    <source>
        <dbReference type="ARBA" id="ARBA00022553"/>
    </source>
</evidence>
<feature type="compositionally biased region" description="Basic and acidic residues" evidence="2">
    <location>
        <begin position="1551"/>
        <end position="1563"/>
    </location>
</feature>
<dbReference type="GO" id="GO:0005085">
    <property type="term" value="F:guanyl-nucleotide exchange factor activity"/>
    <property type="evidence" value="ECO:0007669"/>
    <property type="project" value="InterPro"/>
</dbReference>
<dbReference type="Pfam" id="PF00621">
    <property type="entry name" value="RhoGEF"/>
    <property type="match status" value="1"/>
</dbReference>
<feature type="compositionally biased region" description="Polar residues" evidence="2">
    <location>
        <begin position="1533"/>
        <end position="1550"/>
    </location>
</feature>
<dbReference type="InterPro" id="IPR035899">
    <property type="entry name" value="DBL_dom_sf"/>
</dbReference>
<feature type="compositionally biased region" description="Low complexity" evidence="2">
    <location>
        <begin position="2590"/>
        <end position="2606"/>
    </location>
</feature>
<feature type="compositionally biased region" description="Low complexity" evidence="2">
    <location>
        <begin position="200"/>
        <end position="224"/>
    </location>
</feature>
<gene>
    <name evidence="5" type="ORF">ElyMa_006322800</name>
</gene>
<name>A0AAV4HL12_9GAST</name>
<dbReference type="Gene3D" id="2.30.29.30">
    <property type="entry name" value="Pleckstrin-homology domain (PH domain)/Phosphotyrosine-binding domain (PTB)"/>
    <property type="match status" value="1"/>
</dbReference>
<dbReference type="SUPFAM" id="SSF48065">
    <property type="entry name" value="DBL homology domain (DH-domain)"/>
    <property type="match status" value="1"/>
</dbReference>
<feature type="region of interest" description="Disordered" evidence="2">
    <location>
        <begin position="741"/>
        <end position="819"/>
    </location>
</feature>
<feature type="compositionally biased region" description="Low complexity" evidence="2">
    <location>
        <begin position="1359"/>
        <end position="1370"/>
    </location>
</feature>
<dbReference type="Proteomes" id="UP000762676">
    <property type="component" value="Unassembled WGS sequence"/>
</dbReference>
<feature type="compositionally biased region" description="Low complexity" evidence="2">
    <location>
        <begin position="2694"/>
        <end position="2706"/>
    </location>
</feature>
<feature type="region of interest" description="Disordered" evidence="2">
    <location>
        <begin position="981"/>
        <end position="1015"/>
    </location>
</feature>
<feature type="compositionally biased region" description="Low complexity" evidence="2">
    <location>
        <begin position="2339"/>
        <end position="2367"/>
    </location>
</feature>
<feature type="region of interest" description="Disordered" evidence="2">
    <location>
        <begin position="1261"/>
        <end position="1344"/>
    </location>
</feature>
<sequence length="2873" mass="313283">MKRAKKRRAASASSLQTSGKPTGRASLPSHQKDSASARKGGSLHSTDDLQCPNGRVPLHPAIPSKEKEDLLVGKNLDKRGQPLSYHGGTEITKSPKSPEPGSLNGMSMEQDGLCPGRLRSGPPHLQQTLLASVVDELERVSRHSLNWDEFFGSSLDLAPSLLDLYDGIIASASKEQESFTKEGNDRRKDNKQVVVDSDLSNGTSSKSGTSSSHHRTSSANSTSSNIHLHQTSAIHKRTGSGGKQQLPSLSEPPDRPVSMAEAEVLASSSGDRGSEVRTDKEAQRKKQRPLSLSTGTVPSLPPPGFLLSSLRQKQINARGGRAINNINEDMIPENSSDDVSEVSSTSLGGCRGLCTKAQAEGVTPTQRAMPSSVTLVSESRNSVDSGCVLQPDGIFNQTKGKDTKGTSERSSKFAVSLNVNENGENFETNKTSCSCYLYDNTSLSSSDTAGSGSLSYRDEVDSSTSSIRDGGSVPLLVPLSSSSSSSSSSLTPANEKSGGHGFRSKDIINARRSITGLPNSVSEGFLSSSPSSSSSTRRYNTTQHHSPSSLPLGHHYPNYQPLDERLATSPEASSKYLGFFSPANDSGLATDHQASMSSTPGSRLSGPVPSPWSNSSSTTIGTDDSESPDSRTNKSGNVGARRSSSFSKTEARKRFFTNYEEHMRQLEKEQEGQEKQLPNSDIAQEEIEQRSVTFSRIMPEQNSPEPQPQPSADITLHGPPSEVRKNCEIKSQEHKELIENHVSSEPKSENQTPSPQGTSPQSLTASSSTKSSSSKAQSPPTSPTFSSSSSTGNRVSTSGHSKNARKRETSSTSGDGKTAGTGYVSYVQRVVAEILESERTYIASLKDIIEGYLEPMEKILGSTDAREDLSCLFGNIREIFQFGCEFLADLEVTSLDPVKVAECFVKHNKGFVIYTDYCTNYPRAVEVLTRFMQHPELSELCKERQLALGHGLPLGAYLLRPVQRILKYHLLLQNIVKNCEKENGSSGGRSDRGSTSSTVSTSSTSGSGSGSASGSSTILEQAFQHMTHMASHINEMKRKHEHAVRIQEIQSQLEDYVGEDLTRLGDLVLESTFRVYGAKASRQVFLFERGLLISKKKEGGMLSCKTFIRCSNLMLVEVIPNEPLSFHTIPFDNPRAQYTLQARNMEQKRRWCQEMKRLILESYKGKIPDNVKSLVMQLGRNHDDDYVTKEALEAAKKNQHTAPEYLEKRRFRRKSGPRLPDFSLLKPQRAKKGVEISKISPELVRRAESKSPDSQRKFLIKQAAKKRSQSQTASLPTTPLTDVAYPELFGRNNPNKKNNGDILESDSEDTSRKSKATKANTSEKKRQRQNLPDSSTLGNSTSSLSSLSSHVATALVSSPDSLSSSLNSTLHHQTGSEPKLDQLPQDREGHEEDLEEKDTMENQVTKRASSFRKAMRVHPITSADISELVVRCGGAGSLHASPRKGLSSRVKSNATDNQEDSHDGKKNKQGSNSLSSNSMSPTKEYTNTNLVKSAAGETDNEEEEMQGLSPFKLSNEDLENQISEVSRAISNGSFLSYQDNEPDETSSGMKNSEEETSVKEKSMALRSASLPLLNDSDDEENCSGSRECLDDICTIKAKGVEKSIGLQDTSPSRTRQQHQKYSHSVENIIGDHKGNGRNTQSGRGRMSRRDLQDRASHLKKQSKQHAQVANVSYPWKEEKKSNNNILATDKNSKTIGEPLSNNAVLLRSKVKGLRLPNTYKHLSMQDYTSTSALRNKALKDGSKARLIGWSSADKLTKGSMTDLSHLSEDPWVRNTDAVLSPEEKQNNSLISERQRHSATLSSSSSGEGSKESLDWLVYLNRNAGGCSSSSINPLSSLPSHISNPKSFECVDKHISTSLTEGMNLSGSPRCPEIHTSKGWSDVPYATPPRAFMSSENMYKYGQSVGEKPYSDDRKKLMITPQSSSAADPRCAKITLARPVKLQEGSNLSRSNSLPITSCQGQGMSYSALKSLSRNRHSSTQNFENLSEQESAQKMIAEMEEYIKAVTEPTHESGPHRCLPQRFPTSLPAITVEEESTEGCDEDYDTRPSGSNRLSVISSVSTSSYESQGSCSSDGSDEAVGGSLGTLKHKLHTWAKDSYFSEEQEKGNNSSSDSSTINHASALVSDDECVDPEARISNMHSNITDNLKDGRRISDDKNTFKRGHETKQNNFHDERQLENVLRERSLGSSSLGSRMANASSLDDYAAFPLHSPQTHTHDTMSASAALPQQLGSDETCSDSENLALPFAERKTIQNAVGIENSRCDSSILSNISGRVSLSVSDVNSSVNKDIASQSKGCPSLLSPTDPLAARFSLPPTKEATEALMPAALRGESYEIQQSDSGFSLQSNASSSNDGSSSSGDLSKSLDVSPLTEQSKTVVSASPNSIEKESRDGTNVASGGSDTTNVAQEKLVQSQISEFLSANKTSDLAIKRSESCGSMDSTDSFYERRLSVAFESDDFNTLPSAIKLRQDLHFDDTSIDYIDKPKIAMASFQKTAKRDTALSRQTIPSSEADVETPLSRKSIREYVQSIEEMFKPQSPKVMEVRRREPGAMIRERLQNLRDQVVYGSRDSSDERGHGYARSKSQPPSQHRSTLLPSSSQSSLSSTTSGCNAEGSGRSFHQPRCSDDIFVNDCKMSGSRDSLVSLPNSQPAFPSWGSRESVFFPSAFSSRSKDRLNSCSKERLHSSRENLLKNARSSSIDLTRSSSNSTEPVTRESILASPMLARKNKTIQQCPSNKHVEQDLLFSPLPAGDIAKHGHDLTCGFPLPSSPGSQGGPISHWARKNQFVHRTRSGSDRSSVSLSERSSSPVFINSDSGTKGVKVSSSVCTSSPLLESKQQQLSRSTGRLDQMSTEVDNLVIMKGWVRSLISKFQDQT</sequence>
<feature type="region of interest" description="Disordered" evidence="2">
    <location>
        <begin position="1"/>
        <end position="113"/>
    </location>
</feature>
<evidence type="ECO:0000259" key="3">
    <source>
        <dbReference type="PROSITE" id="PS50003"/>
    </source>
</evidence>
<dbReference type="InterPro" id="IPR001849">
    <property type="entry name" value="PH_domain"/>
</dbReference>
<feature type="compositionally biased region" description="Polar residues" evidence="2">
    <location>
        <begin position="1269"/>
        <end position="1280"/>
    </location>
</feature>
<feature type="compositionally biased region" description="Low complexity" evidence="2">
    <location>
        <begin position="446"/>
        <end position="455"/>
    </location>
</feature>
<dbReference type="InterPro" id="IPR000219">
    <property type="entry name" value="DH_dom"/>
</dbReference>
<evidence type="ECO:0000313" key="6">
    <source>
        <dbReference type="Proteomes" id="UP000762676"/>
    </source>
</evidence>
<feature type="region of interest" description="Disordered" evidence="2">
    <location>
        <begin position="2787"/>
        <end position="2817"/>
    </location>
</feature>
<dbReference type="SUPFAM" id="SSF50729">
    <property type="entry name" value="PH domain-like"/>
    <property type="match status" value="1"/>
</dbReference>
<dbReference type="PROSITE" id="PS50010">
    <property type="entry name" value="DH_2"/>
    <property type="match status" value="1"/>
</dbReference>
<feature type="compositionally biased region" description="Low complexity" evidence="2">
    <location>
        <begin position="544"/>
        <end position="555"/>
    </location>
</feature>
<feature type="region of interest" description="Disordered" evidence="2">
    <location>
        <begin position="446"/>
        <end position="505"/>
    </location>
</feature>
<feature type="region of interest" description="Disordered" evidence="2">
    <location>
        <begin position="1437"/>
        <end position="1485"/>
    </location>
</feature>
<feature type="compositionally biased region" description="Acidic residues" evidence="2">
    <location>
        <begin position="2031"/>
        <end position="2043"/>
    </location>
</feature>
<feature type="compositionally biased region" description="Low complexity" evidence="2">
    <location>
        <begin position="1334"/>
        <end position="1344"/>
    </location>
</feature>
<protein>
    <submittedName>
        <fullName evidence="5">Pleckstrin homology domain-containing family G member 1</fullName>
    </submittedName>
</protein>
<feature type="compositionally biased region" description="Polar residues" evidence="2">
    <location>
        <begin position="792"/>
        <end position="801"/>
    </location>
</feature>
<feature type="compositionally biased region" description="Basic and acidic residues" evidence="2">
    <location>
        <begin position="665"/>
        <end position="674"/>
    </location>
</feature>
<feature type="region of interest" description="Disordered" evidence="2">
    <location>
        <begin position="665"/>
        <end position="722"/>
    </location>
</feature>
<feature type="region of interest" description="Disordered" evidence="2">
    <location>
        <begin position="2029"/>
        <end position="2053"/>
    </location>
</feature>
<feature type="compositionally biased region" description="Low complexity" evidence="2">
    <location>
        <begin position="520"/>
        <end position="535"/>
    </location>
</feature>
<keyword evidence="6" id="KW-1185">Reference proteome</keyword>
<dbReference type="InterPro" id="IPR011993">
    <property type="entry name" value="PH-like_dom_sf"/>
</dbReference>
<feature type="compositionally biased region" description="Basic and acidic residues" evidence="2">
    <location>
        <begin position="64"/>
        <end position="80"/>
    </location>
</feature>
<dbReference type="InterPro" id="IPR043324">
    <property type="entry name" value="PH_PLEKHG1_G2_G3"/>
</dbReference>
<feature type="compositionally biased region" description="Low complexity" evidence="2">
    <location>
        <begin position="472"/>
        <end position="490"/>
    </location>
</feature>
<feature type="compositionally biased region" description="Polar residues" evidence="2">
    <location>
        <begin position="2391"/>
        <end position="2400"/>
    </location>
</feature>
<feature type="compositionally biased region" description="Polar residues" evidence="2">
    <location>
        <begin position="2369"/>
        <end position="2383"/>
    </location>
</feature>
<feature type="domain" description="DH" evidence="4">
    <location>
        <begin position="826"/>
        <end position="1036"/>
    </location>
</feature>
<feature type="region of interest" description="Disordered" evidence="2">
    <location>
        <begin position="588"/>
        <end position="652"/>
    </location>
</feature>
<feature type="region of interest" description="Disordered" evidence="2">
    <location>
        <begin position="1359"/>
        <end position="1413"/>
    </location>
</feature>
<feature type="region of interest" description="Disordered" evidence="2">
    <location>
        <begin position="2559"/>
        <end position="2619"/>
    </location>
</feature>
<dbReference type="PANTHER" id="PTHR45924:SF2">
    <property type="entry name" value="FI17866P1"/>
    <property type="match status" value="1"/>
</dbReference>
<keyword evidence="1" id="KW-0597">Phosphoprotein</keyword>
<feature type="region of interest" description="Disordered" evidence="2">
    <location>
        <begin position="1628"/>
        <end position="1670"/>
    </location>
</feature>
<evidence type="ECO:0000259" key="4">
    <source>
        <dbReference type="PROSITE" id="PS50010"/>
    </source>
</evidence>
<feature type="region of interest" description="Disordered" evidence="2">
    <location>
        <begin position="2336"/>
        <end position="2400"/>
    </location>
</feature>
<reference evidence="5 6" key="1">
    <citation type="journal article" date="2021" name="Elife">
        <title>Chloroplast acquisition without the gene transfer in kleptoplastic sea slugs, Plakobranchus ocellatus.</title>
        <authorList>
            <person name="Maeda T."/>
            <person name="Takahashi S."/>
            <person name="Yoshida T."/>
            <person name="Shimamura S."/>
            <person name="Takaki Y."/>
            <person name="Nagai Y."/>
            <person name="Toyoda A."/>
            <person name="Suzuki Y."/>
            <person name="Arimoto A."/>
            <person name="Ishii H."/>
            <person name="Satoh N."/>
            <person name="Nishiyama T."/>
            <person name="Hasebe M."/>
            <person name="Maruyama T."/>
            <person name="Minagawa J."/>
            <person name="Obokata J."/>
            <person name="Shigenobu S."/>
        </authorList>
    </citation>
    <scope>NUCLEOTIDE SEQUENCE [LARGE SCALE GENOMIC DNA]</scope>
</reference>
<feature type="compositionally biased region" description="Low complexity" evidence="2">
    <location>
        <begin position="2793"/>
        <end position="2817"/>
    </location>
</feature>
<feature type="compositionally biased region" description="Basic and acidic residues" evidence="2">
    <location>
        <begin position="1378"/>
        <end position="1390"/>
    </location>
</feature>
<feature type="compositionally biased region" description="Low complexity" evidence="2">
    <location>
        <begin position="758"/>
        <end position="791"/>
    </location>
</feature>
<feature type="region of interest" description="Disordered" evidence="2">
    <location>
        <begin position="1777"/>
        <end position="1809"/>
    </location>
</feature>
<feature type="compositionally biased region" description="Polar residues" evidence="2">
    <location>
        <begin position="611"/>
        <end position="622"/>
    </location>
</feature>
<feature type="region of interest" description="Disordered" evidence="2">
    <location>
        <begin position="519"/>
        <end position="561"/>
    </location>
</feature>
<dbReference type="SMART" id="SM00325">
    <property type="entry name" value="RhoGEF"/>
    <property type="match status" value="1"/>
</dbReference>
<organism evidence="5 6">
    <name type="scientific">Elysia marginata</name>
    <dbReference type="NCBI Taxonomy" id="1093978"/>
    <lineage>
        <taxon>Eukaryota</taxon>
        <taxon>Metazoa</taxon>
        <taxon>Spiralia</taxon>
        <taxon>Lophotrochozoa</taxon>
        <taxon>Mollusca</taxon>
        <taxon>Gastropoda</taxon>
        <taxon>Heterobranchia</taxon>
        <taxon>Euthyneura</taxon>
        <taxon>Panpulmonata</taxon>
        <taxon>Sacoglossa</taxon>
        <taxon>Placobranchoidea</taxon>
        <taxon>Plakobranchidae</taxon>
        <taxon>Elysia</taxon>
    </lineage>
</organism>
<proteinExistence type="predicted"/>
<comment type="caution">
    <text evidence="5">The sequence shown here is derived from an EMBL/GenBank/DDBJ whole genome shotgun (WGS) entry which is preliminary data.</text>
</comment>
<dbReference type="CDD" id="cd13243">
    <property type="entry name" value="PH_PLEKHG1_G2_G3"/>
    <property type="match status" value="1"/>
</dbReference>
<feature type="region of interest" description="Disordered" evidence="2">
    <location>
        <begin position="1211"/>
        <end position="1237"/>
    </location>
</feature>
<feature type="compositionally biased region" description="Basic and acidic residues" evidence="2">
    <location>
        <begin position="177"/>
        <end position="191"/>
    </location>
</feature>
<dbReference type="SMART" id="SM00233">
    <property type="entry name" value="PH"/>
    <property type="match status" value="1"/>
</dbReference>
<dbReference type="Pfam" id="PF22697">
    <property type="entry name" value="SOS1_NGEF_PH"/>
    <property type="match status" value="1"/>
</dbReference>